<evidence type="ECO:0000256" key="1">
    <source>
        <dbReference type="SAM" id="MobiDB-lite"/>
    </source>
</evidence>
<proteinExistence type="predicted"/>
<protein>
    <submittedName>
        <fullName evidence="2">Uncharacterized protein</fullName>
    </submittedName>
</protein>
<dbReference type="AlphaFoldDB" id="A0A645F4A6"/>
<feature type="compositionally biased region" description="Gly residues" evidence="1">
    <location>
        <begin position="8"/>
        <end position="20"/>
    </location>
</feature>
<gene>
    <name evidence="2" type="ORF">SDC9_156389</name>
</gene>
<name>A0A645F4A6_9ZZZZ</name>
<accession>A0A645F4A6</accession>
<sequence>MAEEGDQGTNGGGGGLGGPALAGHRHMDAEVVGTENGGVLRIAHADAHRLMLLCIGKTAQDRLCGPAGALSDHQRPLIDSLMVIAFKLIGFHGETAKPCQSLYGVDDAVADKPGVSAAQQHHRVEGSFLKCLGDLFQLGSSRLEGAHQGFRLVDQLCIGGIDALQAMDITGRIEGRLLGFCLRPWHGFIFHG</sequence>
<organism evidence="2">
    <name type="scientific">bioreactor metagenome</name>
    <dbReference type="NCBI Taxonomy" id="1076179"/>
    <lineage>
        <taxon>unclassified sequences</taxon>
        <taxon>metagenomes</taxon>
        <taxon>ecological metagenomes</taxon>
    </lineage>
</organism>
<dbReference type="EMBL" id="VSSQ01055193">
    <property type="protein sequence ID" value="MPN09101.1"/>
    <property type="molecule type" value="Genomic_DNA"/>
</dbReference>
<evidence type="ECO:0000313" key="2">
    <source>
        <dbReference type="EMBL" id="MPN09101.1"/>
    </source>
</evidence>
<feature type="region of interest" description="Disordered" evidence="1">
    <location>
        <begin position="1"/>
        <end position="20"/>
    </location>
</feature>
<reference evidence="2" key="1">
    <citation type="submission" date="2019-08" db="EMBL/GenBank/DDBJ databases">
        <authorList>
            <person name="Kucharzyk K."/>
            <person name="Murdoch R.W."/>
            <person name="Higgins S."/>
            <person name="Loffler F."/>
        </authorList>
    </citation>
    <scope>NUCLEOTIDE SEQUENCE</scope>
</reference>
<comment type="caution">
    <text evidence="2">The sequence shown here is derived from an EMBL/GenBank/DDBJ whole genome shotgun (WGS) entry which is preliminary data.</text>
</comment>